<evidence type="ECO:0000256" key="1">
    <source>
        <dbReference type="SAM" id="Phobius"/>
    </source>
</evidence>
<feature type="transmembrane region" description="Helical" evidence="1">
    <location>
        <begin position="127"/>
        <end position="146"/>
    </location>
</feature>
<evidence type="ECO:0000313" key="2">
    <source>
        <dbReference type="EMBL" id="KAG5167183.1"/>
    </source>
</evidence>
<sequence length="220" mass="23308">MLGGSFVAAIAWIKVAQLAKNPLDKVDAIALYVHAVMFTILAVLSVFGFLGTLTKSRRLISTFAIALAIHLGFSLASGAFTLYTVFHERTADAVARCLNESQLPDPDMDGDGEVKACRGAVALMKGVMVVVYVVTWFIQLYAYFIVERYVAQLADEEVAAATVVIPQSALAMEQAAPMMSTTYGSFGPAYPFTAPGHAFGLGTGVQVAGVSRGRDGSAMV</sequence>
<dbReference type="AlphaFoldDB" id="A0A8H7XUL7"/>
<dbReference type="EMBL" id="JAFIQS010000007">
    <property type="protein sequence ID" value="KAG5167183.1"/>
    <property type="molecule type" value="Genomic_DNA"/>
</dbReference>
<organism evidence="2">
    <name type="scientific">Psilocybe cubensis</name>
    <name type="common">Psychedelic mushroom</name>
    <name type="synonym">Stropharia cubensis</name>
    <dbReference type="NCBI Taxonomy" id="181762"/>
    <lineage>
        <taxon>Eukaryota</taxon>
        <taxon>Fungi</taxon>
        <taxon>Dikarya</taxon>
        <taxon>Basidiomycota</taxon>
        <taxon>Agaricomycotina</taxon>
        <taxon>Agaricomycetes</taxon>
        <taxon>Agaricomycetidae</taxon>
        <taxon>Agaricales</taxon>
        <taxon>Agaricineae</taxon>
        <taxon>Strophariaceae</taxon>
        <taxon>Psilocybe</taxon>
    </lineage>
</organism>
<comment type="caution">
    <text evidence="2">The sequence shown here is derived from an EMBL/GenBank/DDBJ whole genome shotgun (WGS) entry which is preliminary data.</text>
</comment>
<accession>A0A8H7XUL7</accession>
<keyword evidence="1" id="KW-1133">Transmembrane helix</keyword>
<keyword evidence="1" id="KW-0812">Transmembrane</keyword>
<proteinExistence type="predicted"/>
<feature type="transmembrane region" description="Helical" evidence="1">
    <location>
        <begin position="28"/>
        <end position="51"/>
    </location>
</feature>
<gene>
    <name evidence="2" type="ORF">JR316_007523</name>
</gene>
<protein>
    <submittedName>
        <fullName evidence="2">Uncharacterized protein</fullName>
    </submittedName>
</protein>
<feature type="transmembrane region" description="Helical" evidence="1">
    <location>
        <begin position="63"/>
        <end position="86"/>
    </location>
</feature>
<reference evidence="2" key="1">
    <citation type="submission" date="2021-02" db="EMBL/GenBank/DDBJ databases">
        <title>Psilocybe cubensis genome.</title>
        <authorList>
            <person name="Mckernan K.J."/>
            <person name="Crawford S."/>
            <person name="Trippe A."/>
            <person name="Kane L.T."/>
            <person name="Mclaughlin S."/>
        </authorList>
    </citation>
    <scope>NUCLEOTIDE SEQUENCE [LARGE SCALE GENOMIC DNA]</scope>
    <source>
        <strain evidence="2">MGC-MH-2018</strain>
    </source>
</reference>
<name>A0A8H7XUL7_PSICU</name>
<keyword evidence="1" id="KW-0472">Membrane</keyword>